<evidence type="ECO:0000259" key="3">
    <source>
        <dbReference type="Pfam" id="PF01494"/>
    </source>
</evidence>
<keyword evidence="1" id="KW-0285">Flavoprotein</keyword>
<dbReference type="Gene3D" id="3.30.9.10">
    <property type="entry name" value="D-Amino Acid Oxidase, subunit A, domain 2"/>
    <property type="match status" value="1"/>
</dbReference>
<keyword evidence="5" id="KW-1185">Reference proteome</keyword>
<dbReference type="Pfam" id="PF21274">
    <property type="entry name" value="Rng_hyd_C"/>
    <property type="match status" value="1"/>
</dbReference>
<dbReference type="RefSeq" id="WP_236405118.1">
    <property type="nucleotide sequence ID" value="NZ_JAKJHZ010000012.1"/>
</dbReference>
<dbReference type="Pfam" id="PF01494">
    <property type="entry name" value="FAD_binding_3"/>
    <property type="match status" value="1"/>
</dbReference>
<dbReference type="PANTHER" id="PTHR43004:SF8">
    <property type="entry name" value="FAD-BINDING DOMAIN-CONTAINING PROTEIN-RELATED"/>
    <property type="match status" value="1"/>
</dbReference>
<dbReference type="PRINTS" id="PR00420">
    <property type="entry name" value="RNGMNOXGNASE"/>
</dbReference>
<keyword evidence="4" id="KW-0560">Oxidoreductase</keyword>
<accession>A0ABS9HIG9</accession>
<evidence type="ECO:0000256" key="1">
    <source>
        <dbReference type="ARBA" id="ARBA00022630"/>
    </source>
</evidence>
<proteinExistence type="predicted"/>
<organism evidence="4 5">
    <name type="scientific">Nocardioides potassii</name>
    <dbReference type="NCBI Taxonomy" id="2911371"/>
    <lineage>
        <taxon>Bacteria</taxon>
        <taxon>Bacillati</taxon>
        <taxon>Actinomycetota</taxon>
        <taxon>Actinomycetes</taxon>
        <taxon>Propionibacteriales</taxon>
        <taxon>Nocardioidaceae</taxon>
        <taxon>Nocardioides</taxon>
    </lineage>
</organism>
<sequence>MPAFDDGQKDTELPTSSVVETDVLVVGSGPAGAASALLLSSLGVPNIMITKYRWTANTPRAHITNQRAMEIFRDVGIEDQVLADATPHHLVGDTVFCTSIAGEEIGRIHTWGTSAAREADYQLASPSLIVDIPQTYLEPILVRNATSRGTQSRFSTEYLSHTQDEDGVDVQVLDRMTGTEYTIRAKYLIGADGARSKVAADIDLPFEGAMDIAGSMNITFKADISAYCDHRPSVLYWVIQPGSNVGGIGAGLVRMIRPWNEWLIVWGYDINEEPPVVDDAAATEIVRNLLGMPDLEVEITGTSLWGNNEMYATHLQSGRVFCAGDAVHRHPPSNGLGSNTSVQDAYNLAWKLAAVLRGQANASLLETYSTERAPVAERIVKRANRSSREFVDLFVALGVTDAETEEEMVAAIEERKANTPEGAAKRAALVKAMELKNYEFNAHGVELGQFYTSAAIVPDGTARPEPTRDPDLYYEASTVPGSHLPHAWVGDNKAKHAMMDLAPYDRFTLISGIAGEAWEDAARQVSDELGVPMEAVIIGPGRPVTDLYYDWSKLREVEESGALLVRPDKHIAWRAHSLPADPRSELRTALSQVLGRGSVR</sequence>
<evidence type="ECO:0000256" key="2">
    <source>
        <dbReference type="ARBA" id="ARBA00022827"/>
    </source>
</evidence>
<dbReference type="InterPro" id="IPR050641">
    <property type="entry name" value="RIFMO-like"/>
</dbReference>
<dbReference type="SUPFAM" id="SSF51905">
    <property type="entry name" value="FAD/NAD(P)-binding domain"/>
    <property type="match status" value="1"/>
</dbReference>
<dbReference type="InterPro" id="IPR002938">
    <property type="entry name" value="FAD-bd"/>
</dbReference>
<dbReference type="EMBL" id="JAKJHZ010000012">
    <property type="protein sequence ID" value="MCF6379898.1"/>
    <property type="molecule type" value="Genomic_DNA"/>
</dbReference>
<evidence type="ECO:0000313" key="5">
    <source>
        <dbReference type="Proteomes" id="UP001201161"/>
    </source>
</evidence>
<keyword evidence="2" id="KW-0274">FAD</keyword>
<keyword evidence="4" id="KW-0503">Monooxygenase</keyword>
<name>A0ABS9HIG9_9ACTN</name>
<protein>
    <submittedName>
        <fullName evidence="4">FAD-dependent monooxygenase</fullName>
    </submittedName>
</protein>
<feature type="domain" description="FAD-binding" evidence="3">
    <location>
        <begin position="20"/>
        <end position="383"/>
    </location>
</feature>
<dbReference type="Gene3D" id="3.50.50.60">
    <property type="entry name" value="FAD/NAD(P)-binding domain"/>
    <property type="match status" value="1"/>
</dbReference>
<dbReference type="Gene3D" id="3.40.30.120">
    <property type="match status" value="1"/>
</dbReference>
<comment type="caution">
    <text evidence="4">The sequence shown here is derived from an EMBL/GenBank/DDBJ whole genome shotgun (WGS) entry which is preliminary data.</text>
</comment>
<evidence type="ECO:0000313" key="4">
    <source>
        <dbReference type="EMBL" id="MCF6379898.1"/>
    </source>
</evidence>
<dbReference type="InterPro" id="IPR036188">
    <property type="entry name" value="FAD/NAD-bd_sf"/>
</dbReference>
<reference evidence="4 5" key="1">
    <citation type="submission" date="2022-01" db="EMBL/GenBank/DDBJ databases">
        <title>Nocardioides sp. nov., an actinomycete isolated from mining soil.</title>
        <authorList>
            <person name="Liu L."/>
        </authorList>
    </citation>
    <scope>NUCLEOTIDE SEQUENCE [LARGE SCALE GENOMIC DNA]</scope>
    <source>
        <strain evidence="4 5">KLBMP 9356</strain>
    </source>
</reference>
<dbReference type="Proteomes" id="UP001201161">
    <property type="component" value="Unassembled WGS sequence"/>
</dbReference>
<gene>
    <name evidence="4" type="ORF">L2K70_19980</name>
</gene>
<dbReference type="GO" id="GO:0004497">
    <property type="term" value="F:monooxygenase activity"/>
    <property type="evidence" value="ECO:0007669"/>
    <property type="project" value="UniProtKB-KW"/>
</dbReference>
<dbReference type="PANTHER" id="PTHR43004">
    <property type="entry name" value="TRK SYSTEM POTASSIUM UPTAKE PROTEIN"/>
    <property type="match status" value="1"/>
</dbReference>